<proteinExistence type="inferred from homology"/>
<evidence type="ECO:0000256" key="4">
    <source>
        <dbReference type="SAM" id="MobiDB-lite"/>
    </source>
</evidence>
<comment type="catalytic activity">
    <reaction evidence="3">
        <text>adenine + H2O + H(+) = hypoxanthine + NH4(+)</text>
        <dbReference type="Rhea" id="RHEA:23688"/>
        <dbReference type="ChEBI" id="CHEBI:15377"/>
        <dbReference type="ChEBI" id="CHEBI:15378"/>
        <dbReference type="ChEBI" id="CHEBI:16708"/>
        <dbReference type="ChEBI" id="CHEBI:17368"/>
        <dbReference type="ChEBI" id="CHEBI:28938"/>
        <dbReference type="EC" id="3.5.4.2"/>
    </reaction>
</comment>
<dbReference type="AlphaFoldDB" id="A0A1S1R6Q1"/>
<evidence type="ECO:0000256" key="1">
    <source>
        <dbReference type="ARBA" id="ARBA00006773"/>
    </source>
</evidence>
<protein>
    <recommendedName>
        <fullName evidence="2">adenine deaminase</fullName>
        <ecNumber evidence="2">3.5.4.2</ecNumber>
    </recommendedName>
</protein>
<gene>
    <name evidence="7" type="ORF">BBK14_12030</name>
</gene>
<feature type="region of interest" description="Disordered" evidence="4">
    <location>
        <begin position="1"/>
        <end position="29"/>
    </location>
</feature>
<dbReference type="RefSeq" id="WP_071060401.1">
    <property type="nucleotide sequence ID" value="NZ_MAXA01000058.1"/>
</dbReference>
<dbReference type="SUPFAM" id="SSF51338">
    <property type="entry name" value="Composite domain of metallo-dependent hydrolases"/>
    <property type="match status" value="1"/>
</dbReference>
<keyword evidence="8" id="KW-1185">Reference proteome</keyword>
<feature type="region of interest" description="Disordered" evidence="4">
    <location>
        <begin position="223"/>
        <end position="259"/>
    </location>
</feature>
<feature type="domain" description="Adenine deaminase C-terminal" evidence="6">
    <location>
        <begin position="493"/>
        <end position="627"/>
    </location>
</feature>
<name>A0A1S1R6Q1_9ACTN</name>
<dbReference type="Proteomes" id="UP000179769">
    <property type="component" value="Unassembled WGS sequence"/>
</dbReference>
<evidence type="ECO:0000259" key="6">
    <source>
        <dbReference type="Pfam" id="PF13382"/>
    </source>
</evidence>
<dbReference type="Pfam" id="PF01979">
    <property type="entry name" value="Amidohydro_1"/>
    <property type="match status" value="1"/>
</dbReference>
<evidence type="ECO:0000313" key="7">
    <source>
        <dbReference type="EMBL" id="OHV40962.1"/>
    </source>
</evidence>
<dbReference type="Pfam" id="PF13382">
    <property type="entry name" value="Adenine_deam_C"/>
    <property type="match status" value="1"/>
</dbReference>
<dbReference type="Gene3D" id="2.30.40.10">
    <property type="entry name" value="Urease, subunit C, domain 1"/>
    <property type="match status" value="1"/>
</dbReference>
<evidence type="ECO:0000256" key="3">
    <source>
        <dbReference type="ARBA" id="ARBA00047720"/>
    </source>
</evidence>
<feature type="region of interest" description="Disordered" evidence="4">
    <location>
        <begin position="54"/>
        <end position="93"/>
    </location>
</feature>
<evidence type="ECO:0000313" key="8">
    <source>
        <dbReference type="Proteomes" id="UP000179769"/>
    </source>
</evidence>
<dbReference type="InterPro" id="IPR011059">
    <property type="entry name" value="Metal-dep_hydrolase_composite"/>
</dbReference>
<dbReference type="EC" id="3.5.4.2" evidence="2"/>
<dbReference type="EMBL" id="MAXA01000058">
    <property type="protein sequence ID" value="OHV40962.1"/>
    <property type="molecule type" value="Genomic_DNA"/>
</dbReference>
<evidence type="ECO:0000256" key="2">
    <source>
        <dbReference type="ARBA" id="ARBA00012782"/>
    </source>
</evidence>
<sequence length="640" mass="65898">MTAERDVDRTVDAVPSHALPAAPVPVTPGPAAPGVVPAGPLRSLPPLAAPAVARVPGRRRATPVPGRAGAARGSRAPRPVTVPTPLREPLTPTPDELERLRDIATGRAEADFAIRGGVVFVVQTGEMMRRDILIAGRYIAAVTRPSAVGARRSLDAAGRFVLPAYVDARASVERTLLGPGELARLVVPRGTVTVLTDLAEIEQIHGLRGRSLVLRTGTPLRVLPRGPAGTRDGLAGPSRPTAPHEGSAPYDTTGPYEATTPYEATAPHQAAVEAVDVARAVPRQVSPLTGVPGPFIGSAGPVAFLPGAAHLVGGPADEMPPVGGGLISDHLDDRVREEIRAGGAAVRVVRDATLTPARAFGLDHVLGSIAPARLADLQIVQDLTARLPPDVVVAGGRIAAERGRALFDNFDVAPMWASSSVRLPAGLYTGSFTSPCMHWSGRRDTRLTIVDVRAPAVATSPAAPIGVSRVSASSVGLGPLGAGGEPPRVTVTRVEPTLRDGVVVADPSRDLLKSAVLDRSGRADRVRVGMVRGLGLTRGALGTTAGAAPGDVVIVGAGDADMLTAARALEGMGGGFVVVERGWVLAACPLPVAGLMSDAPWEAVLGQLAAVDTAARDLGCRLASPLRLIAQLGRELYVRP</sequence>
<dbReference type="InterPro" id="IPR006680">
    <property type="entry name" value="Amidohydro-rel"/>
</dbReference>
<reference evidence="8" key="1">
    <citation type="submission" date="2016-07" db="EMBL/GenBank/DDBJ databases">
        <title>Frankia sp. NRRL B-16219 Genome sequencing.</title>
        <authorList>
            <person name="Ghodhbane-Gtari F."/>
            <person name="Swanson E."/>
            <person name="Gueddou A."/>
            <person name="Louati M."/>
            <person name="Nouioui I."/>
            <person name="Hezbri K."/>
            <person name="Abebe-Akele F."/>
            <person name="Simpson S."/>
            <person name="Morris K."/>
            <person name="Thomas K."/>
            <person name="Gtari M."/>
            <person name="Tisa L.S."/>
        </authorList>
    </citation>
    <scope>NUCLEOTIDE SEQUENCE [LARGE SCALE GENOMIC DNA]</scope>
    <source>
        <strain evidence="8">NRRL B-16219</strain>
    </source>
</reference>
<feature type="compositionally biased region" description="Low complexity" evidence="4">
    <location>
        <begin position="62"/>
        <end position="93"/>
    </location>
</feature>
<comment type="similarity">
    <text evidence="1">Belongs to the metallo-dependent hydrolases superfamily. Adenine deaminase family.</text>
</comment>
<comment type="caution">
    <text evidence="7">The sequence shown here is derived from an EMBL/GenBank/DDBJ whole genome shotgun (WGS) entry which is preliminary data.</text>
</comment>
<evidence type="ECO:0000259" key="5">
    <source>
        <dbReference type="Pfam" id="PF01979"/>
    </source>
</evidence>
<dbReference type="InterPro" id="IPR026912">
    <property type="entry name" value="Adenine_deam_C"/>
</dbReference>
<organism evidence="7 8">
    <name type="scientific">Parafrankia soli</name>
    <dbReference type="NCBI Taxonomy" id="2599596"/>
    <lineage>
        <taxon>Bacteria</taxon>
        <taxon>Bacillati</taxon>
        <taxon>Actinomycetota</taxon>
        <taxon>Actinomycetes</taxon>
        <taxon>Frankiales</taxon>
        <taxon>Frankiaceae</taxon>
        <taxon>Parafrankia</taxon>
    </lineage>
</organism>
<feature type="domain" description="Amidohydrolase-related" evidence="5">
    <location>
        <begin position="340"/>
        <end position="397"/>
    </location>
</feature>
<dbReference type="GO" id="GO:0000034">
    <property type="term" value="F:adenine deaminase activity"/>
    <property type="evidence" value="ECO:0007669"/>
    <property type="project" value="UniProtKB-EC"/>
</dbReference>
<feature type="compositionally biased region" description="Basic and acidic residues" evidence="4">
    <location>
        <begin position="1"/>
        <end position="11"/>
    </location>
</feature>
<dbReference type="OrthoDB" id="9763537at2"/>
<accession>A0A1S1R6Q1</accession>